<feature type="domain" description="Serpin" evidence="6">
    <location>
        <begin position="438"/>
        <end position="799"/>
    </location>
</feature>
<evidence type="ECO:0000313" key="8">
    <source>
        <dbReference type="Proteomes" id="UP000011518"/>
    </source>
</evidence>
<dbReference type="Gene3D" id="3.30.497.10">
    <property type="entry name" value="Antithrombin, subunit I, domain 2"/>
    <property type="match status" value="2"/>
</dbReference>
<protein>
    <submittedName>
        <fullName evidence="7">Serpin A9</fullName>
    </submittedName>
</protein>
<dbReference type="Pfam" id="PF00079">
    <property type="entry name" value="Serpin"/>
    <property type="match status" value="2"/>
</dbReference>
<dbReference type="InterPro" id="IPR023796">
    <property type="entry name" value="Serpin_dom"/>
</dbReference>
<dbReference type="InterPro" id="IPR042185">
    <property type="entry name" value="Serpin_sf_2"/>
</dbReference>
<dbReference type="FunFam" id="2.30.39.10:FF:000002">
    <property type="entry name" value="Serpin family D member 1"/>
    <property type="match status" value="1"/>
</dbReference>
<dbReference type="AlphaFoldDB" id="L8Y6T1"/>
<dbReference type="SMART" id="SM00093">
    <property type="entry name" value="SERPIN"/>
    <property type="match status" value="2"/>
</dbReference>
<accession>L8Y6T1</accession>
<dbReference type="InterPro" id="IPR042178">
    <property type="entry name" value="Serpin_sf_1"/>
</dbReference>
<dbReference type="Proteomes" id="UP000011518">
    <property type="component" value="Unassembled WGS sequence"/>
</dbReference>
<reference evidence="8" key="1">
    <citation type="submission" date="2012-07" db="EMBL/GenBank/DDBJ databases">
        <title>Genome of the Chinese tree shrew, a rising model animal genetically related to primates.</title>
        <authorList>
            <person name="Zhang G."/>
            <person name="Fan Y."/>
            <person name="Yao Y."/>
            <person name="Huang Z."/>
        </authorList>
    </citation>
    <scope>NUCLEOTIDE SEQUENCE [LARGE SCALE GENOMIC DNA]</scope>
</reference>
<name>L8Y6T1_TUPCH</name>
<dbReference type="PROSITE" id="PS00284">
    <property type="entry name" value="SERPIN"/>
    <property type="match status" value="1"/>
</dbReference>
<dbReference type="MEROPS" id="I04.091"/>
<evidence type="ECO:0000256" key="1">
    <source>
        <dbReference type="ARBA" id="ARBA00009500"/>
    </source>
</evidence>
<evidence type="ECO:0000256" key="2">
    <source>
        <dbReference type="ARBA" id="ARBA00022729"/>
    </source>
</evidence>
<sequence length="802" mass="90174">MNPTLGLGLLLAGLLTVEGLQKLNCPSENHGTMSRVQGSKGRRQAHELSRRNLDFGLKMLKKLTSKHPGKNIFISPLSISIAFSMLSLGAQNSTLDEIKQAFNFSGMSEKDRHEGFHCLIGRLNQDSQDHKLNLGNTLFIDQRLQPQQKFLTEAKELYNTETISTNFQDLEDSKKQINDYVSQKTHGKINNLVKNIDPSTVLLLTNYIFFQARWKHEFDPKATKEEDFTIDGNKSVKVPMMFRGGMYDAALDDQLSCTILEMPFHNNISATFILPEEGKMEQVEKGLNTDTLARWRTSMSHRVVDVSMPRLSFSATYNLKTVLPELGMTRAFQEHGEFNRISPRGNLKVGEELFSAFLASFKQAFEKAITSMHNGSWWGLALLKMPSFFYQVLFIVGLCVPICGVPPPKLPSRGSSHLSSTKNTCSSQESSSNINFAFNLYRRLVLETLSQNILFSPVSVSASLAMLSLGAHSVTKTQILQSLGFNLTHTPEPTIHQGFQQLLHSLNIPRQDLSLMMGSVLFIKKELQLQANFLDKVKKLYESEVFTIDFSNTSTARKKINSYIEKKTKGKIMNLIQDLDPLTVMVLVNHIFFKAKWEKPFNSVDTRKNFPFLVDNRVTVHVPMMHQKEEFAFGVDPELGCSVLKMDYSGDIGAFFVLPGKGKMRQLEQALSARTLRKWSHLLQKRWIQVFIPKFSISASYDLETILPKMGIRNAFDKNADFSGITKRGFLQVSKATHKAVLNISEEGTQAAAATATKLIVRSKDGPTDSVIIFNSPFLIIITDEARETILFLGKVGNPTTS</sequence>
<feature type="signal peptide" evidence="5">
    <location>
        <begin position="1"/>
        <end position="19"/>
    </location>
</feature>
<reference evidence="8" key="2">
    <citation type="journal article" date="2013" name="Nat. Commun.">
        <title>Genome of the Chinese tree shrew.</title>
        <authorList>
            <person name="Fan Y."/>
            <person name="Huang Z.Y."/>
            <person name="Cao C.C."/>
            <person name="Chen C.S."/>
            <person name="Chen Y.X."/>
            <person name="Fan D.D."/>
            <person name="He J."/>
            <person name="Hou H.L."/>
            <person name="Hu L."/>
            <person name="Hu X.T."/>
            <person name="Jiang X.T."/>
            <person name="Lai R."/>
            <person name="Lang Y.S."/>
            <person name="Liang B."/>
            <person name="Liao S.G."/>
            <person name="Mu D."/>
            <person name="Ma Y.Y."/>
            <person name="Niu Y.Y."/>
            <person name="Sun X.Q."/>
            <person name="Xia J.Q."/>
            <person name="Xiao J."/>
            <person name="Xiong Z.Q."/>
            <person name="Xu L."/>
            <person name="Yang L."/>
            <person name="Zhang Y."/>
            <person name="Zhao W."/>
            <person name="Zhao X.D."/>
            <person name="Zheng Y.T."/>
            <person name="Zhou J.M."/>
            <person name="Zhu Y.B."/>
            <person name="Zhang G.J."/>
            <person name="Wang J."/>
            <person name="Yao Y.G."/>
        </authorList>
    </citation>
    <scope>NUCLEOTIDE SEQUENCE [LARGE SCALE GENOMIC DNA]</scope>
</reference>
<dbReference type="Gene3D" id="2.30.39.10">
    <property type="entry name" value="Alpha-1-antitrypsin, domain 1"/>
    <property type="match status" value="2"/>
</dbReference>
<evidence type="ECO:0000313" key="7">
    <source>
        <dbReference type="EMBL" id="ELV12133.1"/>
    </source>
</evidence>
<dbReference type="eggNOG" id="KOG2392">
    <property type="taxonomic scope" value="Eukaryota"/>
</dbReference>
<feature type="domain" description="Serpin" evidence="6">
    <location>
        <begin position="57"/>
        <end position="401"/>
    </location>
</feature>
<keyword evidence="3" id="KW-0325">Glycoprotein</keyword>
<dbReference type="GO" id="GO:0004867">
    <property type="term" value="F:serine-type endopeptidase inhibitor activity"/>
    <property type="evidence" value="ECO:0007669"/>
    <property type="project" value="InterPro"/>
</dbReference>
<dbReference type="InParanoid" id="L8Y6T1"/>
<dbReference type="InterPro" id="IPR023795">
    <property type="entry name" value="Serpin_CS"/>
</dbReference>
<evidence type="ECO:0000256" key="3">
    <source>
        <dbReference type="ARBA" id="ARBA00023180"/>
    </source>
</evidence>
<evidence type="ECO:0000256" key="5">
    <source>
        <dbReference type="SAM" id="SignalP"/>
    </source>
</evidence>
<proteinExistence type="inferred from homology"/>
<evidence type="ECO:0000259" key="6">
    <source>
        <dbReference type="SMART" id="SM00093"/>
    </source>
</evidence>
<dbReference type="InterPro" id="IPR000215">
    <property type="entry name" value="Serpin_fam"/>
</dbReference>
<dbReference type="PRINTS" id="PR00780">
    <property type="entry name" value="LEUSERPINII"/>
</dbReference>
<dbReference type="SUPFAM" id="SSF56574">
    <property type="entry name" value="Serpins"/>
    <property type="match status" value="2"/>
</dbReference>
<dbReference type="PANTHER" id="PTHR11461">
    <property type="entry name" value="SERINE PROTEASE INHIBITOR, SERPIN"/>
    <property type="match status" value="1"/>
</dbReference>
<feature type="chain" id="PRO_5003998349" evidence="5">
    <location>
        <begin position="20"/>
        <end position="802"/>
    </location>
</feature>
<organism evidence="7 8">
    <name type="scientific">Tupaia chinensis</name>
    <name type="common">Chinese tree shrew</name>
    <name type="synonym">Tupaia belangeri chinensis</name>
    <dbReference type="NCBI Taxonomy" id="246437"/>
    <lineage>
        <taxon>Eukaryota</taxon>
        <taxon>Metazoa</taxon>
        <taxon>Chordata</taxon>
        <taxon>Craniata</taxon>
        <taxon>Vertebrata</taxon>
        <taxon>Euteleostomi</taxon>
        <taxon>Mammalia</taxon>
        <taxon>Eutheria</taxon>
        <taxon>Euarchontoglires</taxon>
        <taxon>Scandentia</taxon>
        <taxon>Tupaiidae</taxon>
        <taxon>Tupaia</taxon>
    </lineage>
</organism>
<evidence type="ECO:0000256" key="4">
    <source>
        <dbReference type="RuleBase" id="RU000411"/>
    </source>
</evidence>
<dbReference type="FunCoup" id="L8Y6T1">
    <property type="interactions" value="47"/>
</dbReference>
<keyword evidence="2 5" id="KW-0732">Signal</keyword>
<dbReference type="Gene3D" id="2.10.310.10">
    <property type="entry name" value="Serpins superfamily"/>
    <property type="match status" value="1"/>
</dbReference>
<dbReference type="STRING" id="246437.L8Y6T1"/>
<dbReference type="FunFam" id="2.30.39.10:FF:000003">
    <property type="entry name" value="alpha-1-antitrypsin isoform X1"/>
    <property type="match status" value="1"/>
</dbReference>
<dbReference type="FunFam" id="3.30.497.10:FF:000001">
    <property type="entry name" value="Serine protease inhibitor"/>
    <property type="match status" value="2"/>
</dbReference>
<dbReference type="PANTHER" id="PTHR11461:SF40">
    <property type="entry name" value="SERPIN A9"/>
    <property type="match status" value="1"/>
</dbReference>
<gene>
    <name evidence="7" type="ORF">TREES_T100005835</name>
</gene>
<dbReference type="EMBL" id="KB364711">
    <property type="protein sequence ID" value="ELV12133.1"/>
    <property type="molecule type" value="Genomic_DNA"/>
</dbReference>
<keyword evidence="8" id="KW-1185">Reference proteome</keyword>
<comment type="similarity">
    <text evidence="1 4">Belongs to the serpin family.</text>
</comment>
<dbReference type="GO" id="GO:0005615">
    <property type="term" value="C:extracellular space"/>
    <property type="evidence" value="ECO:0007669"/>
    <property type="project" value="InterPro"/>
</dbReference>
<dbReference type="InterPro" id="IPR036186">
    <property type="entry name" value="Serpin_sf"/>
</dbReference>